<keyword evidence="4 10" id="KW-0949">S-adenosyl-L-methionine</keyword>
<accession>A0A1J1HFW9</accession>
<feature type="compositionally biased region" description="Basic and acidic residues" evidence="11">
    <location>
        <begin position="521"/>
        <end position="531"/>
    </location>
</feature>
<dbReference type="GO" id="GO:0000049">
    <property type="term" value="F:tRNA binding"/>
    <property type="evidence" value="ECO:0007669"/>
    <property type="project" value="UniProtKB-UniRule"/>
</dbReference>
<keyword evidence="1 10" id="KW-0820">tRNA-binding</keyword>
<organism evidence="12 13">
    <name type="scientific">Clunio marinus</name>
    <dbReference type="NCBI Taxonomy" id="568069"/>
    <lineage>
        <taxon>Eukaryota</taxon>
        <taxon>Metazoa</taxon>
        <taxon>Ecdysozoa</taxon>
        <taxon>Arthropoda</taxon>
        <taxon>Hexapoda</taxon>
        <taxon>Insecta</taxon>
        <taxon>Pterygota</taxon>
        <taxon>Neoptera</taxon>
        <taxon>Endopterygota</taxon>
        <taxon>Diptera</taxon>
        <taxon>Nematocera</taxon>
        <taxon>Chironomoidea</taxon>
        <taxon>Chironomidae</taxon>
        <taxon>Clunio</taxon>
    </lineage>
</organism>
<gene>
    <name evidence="12" type="ORF">CLUMA_CG000147</name>
</gene>
<dbReference type="CDD" id="cd02440">
    <property type="entry name" value="AdoMet_MTases"/>
    <property type="match status" value="1"/>
</dbReference>
<evidence type="ECO:0000256" key="10">
    <source>
        <dbReference type="PROSITE-ProRule" id="PRU00958"/>
    </source>
</evidence>
<dbReference type="Gene3D" id="3.30.56.70">
    <property type="entry name" value="N2,N2-dimethylguanosine tRNA methyltransferase, C-terminal domain"/>
    <property type="match status" value="1"/>
</dbReference>
<evidence type="ECO:0000256" key="6">
    <source>
        <dbReference type="ARBA" id="ARBA00022884"/>
    </source>
</evidence>
<dbReference type="GO" id="GO:0160104">
    <property type="term" value="F:tRNA (guanine(26)-N2)-dimethyltransferase activity"/>
    <property type="evidence" value="ECO:0007669"/>
    <property type="project" value="UniProtKB-UniRule"/>
</dbReference>
<evidence type="ECO:0000256" key="2">
    <source>
        <dbReference type="ARBA" id="ARBA00022603"/>
    </source>
</evidence>
<keyword evidence="5 10" id="KW-0819">tRNA processing</keyword>
<dbReference type="FunFam" id="3.40.50.150:FF:000051">
    <property type="entry name" value="tRNA (guanine(26)-N(2))-dimethyltransferase"/>
    <property type="match status" value="1"/>
</dbReference>
<evidence type="ECO:0000256" key="5">
    <source>
        <dbReference type="ARBA" id="ARBA00022694"/>
    </source>
</evidence>
<dbReference type="Pfam" id="PF02005">
    <property type="entry name" value="TRM"/>
    <property type="match status" value="1"/>
</dbReference>
<dbReference type="PANTHER" id="PTHR10631">
    <property type="entry name" value="N 2 ,N 2 -DIMETHYLGUANOSINE TRNA METHYLTRANSFERASE"/>
    <property type="match status" value="1"/>
</dbReference>
<keyword evidence="2 10" id="KW-0489">Methyltransferase</keyword>
<dbReference type="InterPro" id="IPR042296">
    <property type="entry name" value="tRNA_met_Trm1_C"/>
</dbReference>
<dbReference type="STRING" id="568069.A0A1J1HFW9"/>
<keyword evidence="3 10" id="KW-0808">Transferase</keyword>
<dbReference type="PROSITE" id="PS51626">
    <property type="entry name" value="SAM_MT_TRM1"/>
    <property type="match status" value="1"/>
</dbReference>
<comment type="similarity">
    <text evidence="10">Belongs to the class I-like SAM-binding methyltransferase superfamily. Trm1 family.</text>
</comment>
<keyword evidence="13" id="KW-1185">Reference proteome</keyword>
<dbReference type="EC" id="2.1.1.216" evidence="7 10"/>
<feature type="compositionally biased region" description="Polar residues" evidence="11">
    <location>
        <begin position="508"/>
        <end position="518"/>
    </location>
</feature>
<evidence type="ECO:0000256" key="3">
    <source>
        <dbReference type="ARBA" id="ARBA00022679"/>
    </source>
</evidence>
<protein>
    <recommendedName>
        <fullName evidence="9 10">tRNA (guanine(26)-N(2))-dimethyltransferase</fullName>
        <ecNumber evidence="7 10">2.1.1.216</ecNumber>
    </recommendedName>
</protein>
<evidence type="ECO:0000313" key="13">
    <source>
        <dbReference type="Proteomes" id="UP000183832"/>
    </source>
</evidence>
<evidence type="ECO:0000256" key="4">
    <source>
        <dbReference type="ARBA" id="ARBA00022691"/>
    </source>
</evidence>
<dbReference type="NCBIfam" id="TIGR00308">
    <property type="entry name" value="TRM1"/>
    <property type="match status" value="1"/>
</dbReference>
<dbReference type="InterPro" id="IPR029063">
    <property type="entry name" value="SAM-dependent_MTases_sf"/>
</dbReference>
<dbReference type="OrthoDB" id="6349953at2759"/>
<sequence length="531" mass="59734">MESNIEPKIINEGSAKIFEEGHVFYNPVQEFNRDISICVINTFLENYEQKEVNKNVKVSGKIRILEALSATGLRSIRYAKEVSGVDEIIANDLMKEAVEMIKRNVKMNQVENIVIPNEADAMTLMYSSTASSKRFTIIDLDPYGGPNKFLDAAIQSIEEGGLLLVTATDMAVLAGNTPEACIVKYGSVPLKSKACHEMALRILLRCIEGHANRYGRYIKPLLSLSVDFYARVFVRVYSGQFQCKESSTKQSMVFQCTGCEALTLQPLAVRKRNPDNPKSVKFGIPTGPFVSAQCEHCGHKHHMGGPIYSDPIHDPEFLKSLMKFVSSEKGSKLGTYNRILGILSVVQEELHEIPLYYTIDKLCCVLKLEMIPQLKMRSAILKEGYRVSLSHACRNSLKTDAPISVLWDILRYWSKSHPVNRSRFLEGSALKAILSKAPSKEYDLNNIHPDADPPSRKEALQRFPENPAAHWGPGTRSTLMVDKEKITKSIRNQNKNKIKREKKKESSFTNSDNEQNSAKQRKLDTDKEISA</sequence>
<feature type="region of interest" description="Disordered" evidence="11">
    <location>
        <begin position="465"/>
        <end position="531"/>
    </location>
</feature>
<dbReference type="GO" id="GO:0005634">
    <property type="term" value="C:nucleus"/>
    <property type="evidence" value="ECO:0007669"/>
    <property type="project" value="TreeGrafter"/>
</dbReference>
<name>A0A1J1HFW9_9DIPT</name>
<dbReference type="EMBL" id="CVRI01000001">
    <property type="protein sequence ID" value="CRK86308.1"/>
    <property type="molecule type" value="Genomic_DNA"/>
</dbReference>
<reference evidence="12 13" key="1">
    <citation type="submission" date="2015-04" db="EMBL/GenBank/DDBJ databases">
        <authorList>
            <person name="Syromyatnikov M.Y."/>
            <person name="Popov V.N."/>
        </authorList>
    </citation>
    <scope>NUCLEOTIDE SEQUENCE [LARGE SCALE GENOMIC DNA]</scope>
</reference>
<evidence type="ECO:0000256" key="1">
    <source>
        <dbReference type="ARBA" id="ARBA00022555"/>
    </source>
</evidence>
<evidence type="ECO:0000256" key="7">
    <source>
        <dbReference type="ARBA" id="ARBA00039099"/>
    </source>
</evidence>
<dbReference type="InterPro" id="IPR002905">
    <property type="entry name" value="Trm1"/>
</dbReference>
<dbReference type="PANTHER" id="PTHR10631:SF3">
    <property type="entry name" value="TRNA (GUANINE(26)-N(2))-DIMETHYLTRANSFERASE"/>
    <property type="match status" value="1"/>
</dbReference>
<dbReference type="Gene3D" id="3.40.50.150">
    <property type="entry name" value="Vaccinia Virus protein VP39"/>
    <property type="match status" value="1"/>
</dbReference>
<evidence type="ECO:0000256" key="11">
    <source>
        <dbReference type="SAM" id="MobiDB-lite"/>
    </source>
</evidence>
<evidence type="ECO:0000256" key="8">
    <source>
        <dbReference type="ARBA" id="ARBA00051897"/>
    </source>
</evidence>
<evidence type="ECO:0000313" key="12">
    <source>
        <dbReference type="EMBL" id="CRK86308.1"/>
    </source>
</evidence>
<evidence type="ECO:0000256" key="9">
    <source>
        <dbReference type="ARBA" id="ARBA00074266"/>
    </source>
</evidence>
<comment type="catalytic activity">
    <reaction evidence="8 10">
        <text>guanosine(26) in tRNA + 2 S-adenosyl-L-methionine = N(2)-dimethylguanosine(26) in tRNA + 2 S-adenosyl-L-homocysteine + 2 H(+)</text>
        <dbReference type="Rhea" id="RHEA:43140"/>
        <dbReference type="Rhea" id="RHEA-COMP:10359"/>
        <dbReference type="Rhea" id="RHEA-COMP:10360"/>
        <dbReference type="ChEBI" id="CHEBI:15378"/>
        <dbReference type="ChEBI" id="CHEBI:57856"/>
        <dbReference type="ChEBI" id="CHEBI:59789"/>
        <dbReference type="ChEBI" id="CHEBI:74269"/>
        <dbReference type="ChEBI" id="CHEBI:74513"/>
        <dbReference type="EC" id="2.1.1.216"/>
    </reaction>
</comment>
<dbReference type="AlphaFoldDB" id="A0A1J1HFW9"/>
<proteinExistence type="inferred from homology"/>
<dbReference type="SUPFAM" id="SSF53335">
    <property type="entry name" value="S-adenosyl-L-methionine-dependent methyltransferases"/>
    <property type="match status" value="1"/>
</dbReference>
<dbReference type="GO" id="GO:0002940">
    <property type="term" value="P:tRNA N2-guanine methylation"/>
    <property type="evidence" value="ECO:0007669"/>
    <property type="project" value="TreeGrafter"/>
</dbReference>
<dbReference type="Proteomes" id="UP000183832">
    <property type="component" value="Unassembled WGS sequence"/>
</dbReference>
<dbReference type="FunFam" id="3.30.56.70:FF:000001">
    <property type="entry name" value="tRNA (guanine(26)-N(2))-dimethyltransferase"/>
    <property type="match status" value="1"/>
</dbReference>
<keyword evidence="6 10" id="KW-0694">RNA-binding</keyword>